<dbReference type="EMBL" id="LPJR01000002">
    <property type="protein sequence ID" value="KWF37437.1"/>
    <property type="molecule type" value="Genomic_DNA"/>
</dbReference>
<proteinExistence type="predicted"/>
<dbReference type="CDD" id="cd09872">
    <property type="entry name" value="PIN_Sll0205-like"/>
    <property type="match status" value="1"/>
</dbReference>
<evidence type="ECO:0000259" key="1">
    <source>
        <dbReference type="Pfam" id="PF01850"/>
    </source>
</evidence>
<dbReference type="AlphaFoldDB" id="A0A132ENF4"/>
<feature type="domain" description="PIN" evidence="1">
    <location>
        <begin position="4"/>
        <end position="118"/>
    </location>
</feature>
<dbReference type="PANTHER" id="PTHR36173">
    <property type="entry name" value="RIBONUCLEASE VAPC16-RELATED"/>
    <property type="match status" value="1"/>
</dbReference>
<comment type="caution">
    <text evidence="2">The sequence shown here is derived from an EMBL/GenBank/DDBJ whole genome shotgun (WGS) entry which is preliminary data.</text>
</comment>
<organism evidence="2 3">
    <name type="scientific">Burkholderia pseudomultivorans</name>
    <dbReference type="NCBI Taxonomy" id="1207504"/>
    <lineage>
        <taxon>Bacteria</taxon>
        <taxon>Pseudomonadati</taxon>
        <taxon>Pseudomonadota</taxon>
        <taxon>Betaproteobacteria</taxon>
        <taxon>Burkholderiales</taxon>
        <taxon>Burkholderiaceae</taxon>
        <taxon>Burkholderia</taxon>
        <taxon>Burkholderia cepacia complex</taxon>
    </lineage>
</organism>
<gene>
    <name evidence="2" type="ORF">WT56_34420</name>
</gene>
<name>A0A132ENF4_9BURK</name>
<dbReference type="PANTHER" id="PTHR36173:SF2">
    <property type="entry name" value="RIBONUCLEASE VAPC16"/>
    <property type="match status" value="1"/>
</dbReference>
<dbReference type="InterPro" id="IPR041705">
    <property type="entry name" value="PIN_Sll0205"/>
</dbReference>
<evidence type="ECO:0000313" key="3">
    <source>
        <dbReference type="Proteomes" id="UP000062912"/>
    </source>
</evidence>
<evidence type="ECO:0000313" key="2">
    <source>
        <dbReference type="EMBL" id="KWF37437.1"/>
    </source>
</evidence>
<dbReference type="SUPFAM" id="SSF88723">
    <property type="entry name" value="PIN domain-like"/>
    <property type="match status" value="1"/>
</dbReference>
<protein>
    <submittedName>
        <fullName evidence="2">Twitching motility protein PilT</fullName>
    </submittedName>
</protein>
<dbReference type="Pfam" id="PF01850">
    <property type="entry name" value="PIN"/>
    <property type="match status" value="1"/>
</dbReference>
<dbReference type="InterPro" id="IPR029060">
    <property type="entry name" value="PIN-like_dom_sf"/>
</dbReference>
<sequence>MRLLLDTHVFLWTVTDDRKLSKSARKLIVDADEVFVSAATIWEASIKSGLGKLDVDVNELVAEISAAGFVELPVRVAHAAMVRDLPDIHRDPFDRLLVAQAMTEPLRLVTADGHLAKYTDLVIEV</sequence>
<dbReference type="RefSeq" id="WP_060239277.1">
    <property type="nucleotide sequence ID" value="NZ_LPJR01000002.1"/>
</dbReference>
<reference evidence="2 3" key="1">
    <citation type="submission" date="2015-11" db="EMBL/GenBank/DDBJ databases">
        <title>Expanding the genomic diversity of Burkholderia species for the development of highly accurate diagnostics.</title>
        <authorList>
            <person name="Sahl J."/>
            <person name="Keim P."/>
            <person name="Wagner D."/>
        </authorList>
    </citation>
    <scope>NUCLEOTIDE SEQUENCE [LARGE SCALE GENOMIC DNA]</scope>
    <source>
        <strain evidence="2 3">MSMB368WGS</strain>
    </source>
</reference>
<dbReference type="InterPro" id="IPR002716">
    <property type="entry name" value="PIN_dom"/>
</dbReference>
<dbReference type="OrthoDB" id="9798990at2"/>
<dbReference type="Gene3D" id="3.40.50.1010">
    <property type="entry name" value="5'-nuclease"/>
    <property type="match status" value="1"/>
</dbReference>
<dbReference type="Proteomes" id="UP000062912">
    <property type="component" value="Unassembled WGS sequence"/>
</dbReference>
<dbReference type="InterPro" id="IPR052919">
    <property type="entry name" value="TA_system_RNase"/>
</dbReference>
<accession>A0A132ENF4</accession>